<evidence type="ECO:0000256" key="1">
    <source>
        <dbReference type="ARBA" id="ARBA00022729"/>
    </source>
</evidence>
<evidence type="ECO:0000313" key="4">
    <source>
        <dbReference type="EMBL" id="PPK96984.1"/>
    </source>
</evidence>
<dbReference type="Pfam" id="PF00932">
    <property type="entry name" value="LTD"/>
    <property type="match status" value="1"/>
</dbReference>
<dbReference type="InterPro" id="IPR001322">
    <property type="entry name" value="Lamin_tail_dom"/>
</dbReference>
<dbReference type="InterPro" id="IPR036415">
    <property type="entry name" value="Lamin_tail_dom_sf"/>
</dbReference>
<feature type="signal peptide" evidence="2">
    <location>
        <begin position="1"/>
        <end position="19"/>
    </location>
</feature>
<dbReference type="NCBIfam" id="TIGR04183">
    <property type="entry name" value="Por_Secre_tail"/>
    <property type="match status" value="1"/>
</dbReference>
<dbReference type="Pfam" id="PF18962">
    <property type="entry name" value="Por_Secre_tail"/>
    <property type="match status" value="1"/>
</dbReference>
<dbReference type="EMBL" id="PTJE01000001">
    <property type="protein sequence ID" value="PPK96984.1"/>
    <property type="molecule type" value="Genomic_DNA"/>
</dbReference>
<feature type="chain" id="PRO_5015727091" evidence="2">
    <location>
        <begin position="20"/>
        <end position="646"/>
    </location>
</feature>
<dbReference type="SUPFAM" id="SSF74853">
    <property type="entry name" value="Lamin A/C globular tail domain"/>
    <property type="match status" value="1"/>
</dbReference>
<dbReference type="PROSITE" id="PS51841">
    <property type="entry name" value="LTD"/>
    <property type="match status" value="1"/>
</dbReference>
<dbReference type="RefSeq" id="WP_104514506.1">
    <property type="nucleotide sequence ID" value="NZ_MQVW01000027.1"/>
</dbReference>
<gene>
    <name evidence="4" type="ORF">LY01_00810</name>
</gene>
<keyword evidence="1 2" id="KW-0732">Signal</keyword>
<accession>A0A2S6IRT8</accession>
<dbReference type="Proteomes" id="UP000239002">
    <property type="component" value="Unassembled WGS sequence"/>
</dbReference>
<keyword evidence="5" id="KW-1185">Reference proteome</keyword>
<feature type="domain" description="LTD" evidence="3">
    <location>
        <begin position="384"/>
        <end position="517"/>
    </location>
</feature>
<sequence>MKQIYFSVVMFFIAATSFAQQPIITSIVDGDCSGGNPKLLEIYASGTVDFTLFSLENQTNGNTTWGSAFDLSGFGTVTDGFIYVTTTGSAGALATEFPGLASATVLTDNVINLNGDDRIRIIETATSTVIDQYGVSGVDGTGQTWEYADSSAKRINGTGPDNGFVEANWVFGGAGSLNNLGVCQGGTDTFETLIGGIGTYTTVMSTVPAVTITAPSDGSTLAGGTTTTDITWNSMNLPAGATFNVSVNGTDNLDVTSPYSITVMDGVTYNVTVSMVNGTMLITTDSTSFDVAFPCDLQLGTITETCQTSTSGVDLYDVTIDFTGGSTSTYVIDTAGNGTVAGDDPSTVAAGQITITGVTEGVDFTVTVTGDAANSSCTLTRNISSPACLGNVTCANPGDLIITEIMQNPAAVGDNVGEYFEVYNTTGAAIDMLGYEIVDLTSANENFTVILSVIVPANGYAVFVANADPLANGGITPDYVYDGTSTFLGNGSDELSIQCGGTVIDEVSWDNGATFPDGTGVSMELSLSSYNSTDNDLGTNWGLAVTAYGDGDLGTPGAVNDFTLSNDTFDANTFKIYPNPVNGSTVNIVSTNGEAVDVIIYSTLGQRVLTAAGLTNELNVSNLDSGMYIVKISQGNATQTRKLVIK</sequence>
<proteinExistence type="predicted"/>
<dbReference type="AlphaFoldDB" id="A0A2S6IRT8"/>
<dbReference type="InterPro" id="IPR026444">
    <property type="entry name" value="Secre_tail"/>
</dbReference>
<dbReference type="OrthoDB" id="1056765at2"/>
<evidence type="ECO:0000313" key="5">
    <source>
        <dbReference type="Proteomes" id="UP000239002"/>
    </source>
</evidence>
<reference evidence="4 5" key="1">
    <citation type="submission" date="2018-02" db="EMBL/GenBank/DDBJ databases">
        <title>Genomic Encyclopedia of Archaeal and Bacterial Type Strains, Phase II (KMG-II): from individual species to whole genera.</title>
        <authorList>
            <person name="Goeker M."/>
        </authorList>
    </citation>
    <scope>NUCLEOTIDE SEQUENCE [LARGE SCALE GENOMIC DNA]</scope>
    <source>
        <strain evidence="4 5">DSM 16809</strain>
    </source>
</reference>
<organism evidence="4 5">
    <name type="scientific">Nonlabens xylanidelens</name>
    <dbReference type="NCBI Taxonomy" id="191564"/>
    <lineage>
        <taxon>Bacteria</taxon>
        <taxon>Pseudomonadati</taxon>
        <taxon>Bacteroidota</taxon>
        <taxon>Flavobacteriia</taxon>
        <taxon>Flavobacteriales</taxon>
        <taxon>Flavobacteriaceae</taxon>
        <taxon>Nonlabens</taxon>
    </lineage>
</organism>
<evidence type="ECO:0000256" key="2">
    <source>
        <dbReference type="SAM" id="SignalP"/>
    </source>
</evidence>
<evidence type="ECO:0000259" key="3">
    <source>
        <dbReference type="PROSITE" id="PS51841"/>
    </source>
</evidence>
<name>A0A2S6IRT8_9FLAO</name>
<comment type="caution">
    <text evidence="4">The sequence shown here is derived from an EMBL/GenBank/DDBJ whole genome shotgun (WGS) entry which is preliminary data.</text>
</comment>
<protein>
    <submittedName>
        <fullName evidence="4">Putative secreted protein (Por secretion system target)</fullName>
    </submittedName>
</protein>